<evidence type="ECO:0000313" key="4">
    <source>
        <dbReference type="Proteomes" id="UP000007110"/>
    </source>
</evidence>
<dbReference type="Gene3D" id="1.20.1250.20">
    <property type="entry name" value="MFS general substrate transporter like domains"/>
    <property type="match status" value="1"/>
</dbReference>
<keyword evidence="2" id="KW-0812">Transmembrane</keyword>
<dbReference type="InterPro" id="IPR036259">
    <property type="entry name" value="MFS_trans_sf"/>
</dbReference>
<organism evidence="3 4">
    <name type="scientific">Strongylocentrotus purpuratus</name>
    <name type="common">Purple sea urchin</name>
    <dbReference type="NCBI Taxonomy" id="7668"/>
    <lineage>
        <taxon>Eukaryota</taxon>
        <taxon>Metazoa</taxon>
        <taxon>Echinodermata</taxon>
        <taxon>Eleutherozoa</taxon>
        <taxon>Echinozoa</taxon>
        <taxon>Echinoidea</taxon>
        <taxon>Euechinoidea</taxon>
        <taxon>Echinacea</taxon>
        <taxon>Camarodonta</taxon>
        <taxon>Echinidea</taxon>
        <taxon>Strongylocentrotidae</taxon>
        <taxon>Strongylocentrotus</taxon>
    </lineage>
</organism>
<evidence type="ECO:0000256" key="2">
    <source>
        <dbReference type="SAM" id="Phobius"/>
    </source>
</evidence>
<dbReference type="PANTHER" id="PTHR11388">
    <property type="entry name" value="ORGANIC ANION TRANSPORTER"/>
    <property type="match status" value="1"/>
</dbReference>
<dbReference type="OMA" id="NSNCVEG"/>
<accession>A0A7M7SY19</accession>
<dbReference type="OrthoDB" id="5062115at2759"/>
<dbReference type="Proteomes" id="UP000007110">
    <property type="component" value="Unassembled WGS sequence"/>
</dbReference>
<dbReference type="GO" id="GO:0055085">
    <property type="term" value="P:transmembrane transport"/>
    <property type="evidence" value="ECO:0007669"/>
    <property type="project" value="InterPro"/>
</dbReference>
<keyword evidence="2" id="KW-1133">Transmembrane helix</keyword>
<evidence type="ECO:0000256" key="1">
    <source>
        <dbReference type="ARBA" id="ARBA00023157"/>
    </source>
</evidence>
<dbReference type="GeneID" id="115923350"/>
<dbReference type="GO" id="GO:0016020">
    <property type="term" value="C:membrane"/>
    <property type="evidence" value="ECO:0007669"/>
    <property type="project" value="InterPro"/>
</dbReference>
<dbReference type="EnsemblMetazoa" id="XM_030983807">
    <property type="protein sequence ID" value="XP_030839667"/>
    <property type="gene ID" value="LOC115923350"/>
</dbReference>
<dbReference type="KEGG" id="spu:115923350"/>
<keyword evidence="2" id="KW-0472">Membrane</keyword>
<feature type="transmembrane region" description="Helical" evidence="2">
    <location>
        <begin position="12"/>
        <end position="31"/>
    </location>
</feature>
<feature type="transmembrane region" description="Helical" evidence="2">
    <location>
        <begin position="79"/>
        <end position="100"/>
    </location>
</feature>
<evidence type="ECO:0000313" key="3">
    <source>
        <dbReference type="EnsemblMetazoa" id="XP_030839667"/>
    </source>
</evidence>
<dbReference type="InParanoid" id="A0A7M7SY19"/>
<reference evidence="3" key="2">
    <citation type="submission" date="2021-01" db="UniProtKB">
        <authorList>
            <consortium name="EnsemblMetazoa"/>
        </authorList>
    </citation>
    <scope>IDENTIFICATION</scope>
</reference>
<reference evidence="4" key="1">
    <citation type="submission" date="2015-02" db="EMBL/GenBank/DDBJ databases">
        <title>Genome sequencing for Strongylocentrotus purpuratus.</title>
        <authorList>
            <person name="Murali S."/>
            <person name="Liu Y."/>
            <person name="Vee V."/>
            <person name="English A."/>
            <person name="Wang M."/>
            <person name="Skinner E."/>
            <person name="Han Y."/>
            <person name="Muzny D.M."/>
            <person name="Worley K.C."/>
            <person name="Gibbs R.A."/>
        </authorList>
    </citation>
    <scope>NUCLEOTIDE SEQUENCE</scope>
</reference>
<feature type="transmembrane region" description="Helical" evidence="2">
    <location>
        <begin position="150"/>
        <end position="171"/>
    </location>
</feature>
<sequence>MQQRFYNSPLAFSILLGLTMFIYIGCIGPYSTGTITTLQRQFLFKSSEIGFLLAVNDVVAMVMVTLTAYYGVSRNRPRILGCFTFLFTVGCVVSTIPQWVEESAYQNVTIGSNSSSSKDLICDFTGVPDDGDTCSDKEKEESGAQHLKAIWLYIGQAFFGIASSGYLSLGISYLDDGIPRKKAPLYICRFLYLPVFLYIF</sequence>
<keyword evidence="1" id="KW-1015">Disulfide bond</keyword>
<name>A0A7M7SY19_STRPU</name>
<dbReference type="Pfam" id="PF03137">
    <property type="entry name" value="OATP"/>
    <property type="match status" value="1"/>
</dbReference>
<dbReference type="PANTHER" id="PTHR11388:SF142">
    <property type="entry name" value="SOLUTE CARRIER ORGANIC ANION TRANSPORTER FAMILY MEMBER 5A1"/>
    <property type="match status" value="1"/>
</dbReference>
<proteinExistence type="predicted"/>
<protein>
    <submittedName>
        <fullName evidence="3">Uncharacterized protein</fullName>
    </submittedName>
</protein>
<dbReference type="SUPFAM" id="SSF103473">
    <property type="entry name" value="MFS general substrate transporter"/>
    <property type="match status" value="1"/>
</dbReference>
<feature type="transmembrane region" description="Helical" evidence="2">
    <location>
        <begin position="51"/>
        <end position="72"/>
    </location>
</feature>
<dbReference type="AlphaFoldDB" id="A0A7M7SY19"/>
<dbReference type="InterPro" id="IPR004156">
    <property type="entry name" value="OATP"/>
</dbReference>
<dbReference type="RefSeq" id="XP_030839667.1">
    <property type="nucleotide sequence ID" value="XM_030983807.1"/>
</dbReference>
<keyword evidence="4" id="KW-1185">Reference proteome</keyword>